<evidence type="ECO:0000313" key="2">
    <source>
        <dbReference type="Proteomes" id="UP001241758"/>
    </source>
</evidence>
<evidence type="ECO:0000313" key="1">
    <source>
        <dbReference type="EMBL" id="MDI6101642.1"/>
    </source>
</evidence>
<sequence>MDWRDSDVIPSKFLDAEIEHPAAEQWAAEVLSGGHPRLLVLGPSYSGKTYLKWTALRRLLAGGYPPEQVAVHDRVGAVRGGYSPSIIDDGPSVIALDNLTDRIDNMVGVAERYRGTDEPELQAMMAAADACVSDAVARLARRPNTSWIMCASGVEQLTTLHGEQTAAVVTSLAETVTLQKRPLNMVMDW</sequence>
<gene>
    <name evidence="1" type="ORF">QLQ12_23760</name>
</gene>
<dbReference type="EMBL" id="JASCTH010000016">
    <property type="protein sequence ID" value="MDI6101642.1"/>
    <property type="molecule type" value="Genomic_DNA"/>
</dbReference>
<organism evidence="1 2">
    <name type="scientific">Actinoplanes sandaracinus</name>
    <dbReference type="NCBI Taxonomy" id="3045177"/>
    <lineage>
        <taxon>Bacteria</taxon>
        <taxon>Bacillati</taxon>
        <taxon>Actinomycetota</taxon>
        <taxon>Actinomycetes</taxon>
        <taxon>Micromonosporales</taxon>
        <taxon>Micromonosporaceae</taxon>
        <taxon>Actinoplanes</taxon>
    </lineage>
</organism>
<keyword evidence="2" id="KW-1185">Reference proteome</keyword>
<protein>
    <recommendedName>
        <fullName evidence="3">ATP-binding protein</fullName>
    </recommendedName>
</protein>
<name>A0ABT6WPE8_9ACTN</name>
<comment type="caution">
    <text evidence="1">The sequence shown here is derived from an EMBL/GenBank/DDBJ whole genome shotgun (WGS) entry which is preliminary data.</text>
</comment>
<dbReference type="RefSeq" id="WP_282762615.1">
    <property type="nucleotide sequence ID" value="NZ_JASCTH010000016.1"/>
</dbReference>
<proteinExistence type="predicted"/>
<evidence type="ECO:0008006" key="3">
    <source>
        <dbReference type="Google" id="ProtNLM"/>
    </source>
</evidence>
<reference evidence="1 2" key="1">
    <citation type="submission" date="2023-05" db="EMBL/GenBank/DDBJ databases">
        <title>Actinoplanes sp. NEAU-A12 genome sequencing.</title>
        <authorList>
            <person name="Wang Z.-S."/>
        </authorList>
    </citation>
    <scope>NUCLEOTIDE SEQUENCE [LARGE SCALE GENOMIC DNA]</scope>
    <source>
        <strain evidence="1 2">NEAU-A12</strain>
    </source>
</reference>
<accession>A0ABT6WPE8</accession>
<dbReference type="Proteomes" id="UP001241758">
    <property type="component" value="Unassembled WGS sequence"/>
</dbReference>